<proteinExistence type="inferred from homology"/>
<name>A0ABQ3HZR4_9BACT</name>
<dbReference type="Gene3D" id="3.40.50.300">
    <property type="entry name" value="P-loop containing nucleotide triphosphate hydrolases"/>
    <property type="match status" value="1"/>
</dbReference>
<organism evidence="7 8">
    <name type="scientific">Roseivirga thermotolerans</name>
    <dbReference type="NCBI Taxonomy" id="1758176"/>
    <lineage>
        <taxon>Bacteria</taxon>
        <taxon>Pseudomonadati</taxon>
        <taxon>Bacteroidota</taxon>
        <taxon>Cytophagia</taxon>
        <taxon>Cytophagales</taxon>
        <taxon>Roseivirgaceae</taxon>
        <taxon>Roseivirga</taxon>
    </lineage>
</organism>
<evidence type="ECO:0000313" key="7">
    <source>
        <dbReference type="EMBL" id="GHE50420.1"/>
    </source>
</evidence>
<dbReference type="HAMAP" id="MF_00376">
    <property type="entry name" value="Dephospho_CoA_kinase"/>
    <property type="match status" value="1"/>
</dbReference>
<keyword evidence="5" id="KW-0808">Transferase</keyword>
<comment type="pathway">
    <text evidence="5">Cofactor biosynthesis; coenzyme A biosynthesis; CoA from (R)-pantothenate: step 5/5.</text>
</comment>
<dbReference type="RefSeq" id="WP_189628162.1">
    <property type="nucleotide sequence ID" value="NZ_BNAG01000001.1"/>
</dbReference>
<dbReference type="EMBL" id="BNAG01000001">
    <property type="protein sequence ID" value="GHE50420.1"/>
    <property type="molecule type" value="Genomic_DNA"/>
</dbReference>
<keyword evidence="2 5" id="KW-0547">Nucleotide-binding</keyword>
<comment type="caution">
    <text evidence="7">The sequence shown here is derived from an EMBL/GenBank/DDBJ whole genome shotgun (WGS) entry which is preliminary data.</text>
</comment>
<evidence type="ECO:0000256" key="1">
    <source>
        <dbReference type="ARBA" id="ARBA00009018"/>
    </source>
</evidence>
<dbReference type="SUPFAM" id="SSF52540">
    <property type="entry name" value="P-loop containing nucleoside triphosphate hydrolases"/>
    <property type="match status" value="1"/>
</dbReference>
<protein>
    <recommendedName>
        <fullName evidence="5 6">Dephospho-CoA kinase</fullName>
        <ecNumber evidence="5 6">2.7.1.24</ecNumber>
    </recommendedName>
    <alternativeName>
        <fullName evidence="5">Dephosphocoenzyme A kinase</fullName>
    </alternativeName>
</protein>
<evidence type="ECO:0000256" key="6">
    <source>
        <dbReference type="NCBIfam" id="TIGR00152"/>
    </source>
</evidence>
<reference evidence="8" key="1">
    <citation type="journal article" date="2019" name="Int. J. Syst. Evol. Microbiol.">
        <title>The Global Catalogue of Microorganisms (GCM) 10K type strain sequencing project: providing services to taxonomists for standard genome sequencing and annotation.</title>
        <authorList>
            <consortium name="The Broad Institute Genomics Platform"/>
            <consortium name="The Broad Institute Genome Sequencing Center for Infectious Disease"/>
            <person name="Wu L."/>
            <person name="Ma J."/>
        </authorList>
    </citation>
    <scope>NUCLEOTIDE SEQUENCE [LARGE SCALE GENOMIC DNA]</scope>
    <source>
        <strain evidence="8">CGMCC 1.15111</strain>
    </source>
</reference>
<dbReference type="Proteomes" id="UP000658258">
    <property type="component" value="Unassembled WGS sequence"/>
</dbReference>
<evidence type="ECO:0000256" key="2">
    <source>
        <dbReference type="ARBA" id="ARBA00022741"/>
    </source>
</evidence>
<dbReference type="InterPro" id="IPR001977">
    <property type="entry name" value="Depp_CoAkinase"/>
</dbReference>
<dbReference type="PANTHER" id="PTHR10695:SF46">
    <property type="entry name" value="BIFUNCTIONAL COENZYME A SYNTHASE-RELATED"/>
    <property type="match status" value="1"/>
</dbReference>
<dbReference type="PANTHER" id="PTHR10695">
    <property type="entry name" value="DEPHOSPHO-COA KINASE-RELATED"/>
    <property type="match status" value="1"/>
</dbReference>
<evidence type="ECO:0000313" key="8">
    <source>
        <dbReference type="Proteomes" id="UP000658258"/>
    </source>
</evidence>
<evidence type="ECO:0000256" key="3">
    <source>
        <dbReference type="ARBA" id="ARBA00022840"/>
    </source>
</evidence>
<gene>
    <name evidence="5 7" type="primary">coaE</name>
    <name evidence="7" type="ORF">GCM10011340_00310</name>
</gene>
<accession>A0ABQ3HZR4</accession>
<comment type="subcellular location">
    <subcellularLocation>
        <location evidence="5">Cytoplasm</location>
    </subcellularLocation>
</comment>
<dbReference type="Pfam" id="PF01121">
    <property type="entry name" value="CoaE"/>
    <property type="match status" value="1"/>
</dbReference>
<keyword evidence="5 7" id="KW-0418">Kinase</keyword>
<keyword evidence="5" id="KW-0963">Cytoplasm</keyword>
<dbReference type="GO" id="GO:0016301">
    <property type="term" value="F:kinase activity"/>
    <property type="evidence" value="ECO:0007669"/>
    <property type="project" value="UniProtKB-KW"/>
</dbReference>
<dbReference type="PROSITE" id="PS51219">
    <property type="entry name" value="DPCK"/>
    <property type="match status" value="1"/>
</dbReference>
<sequence>MNKPRLIGITGGIGSGKSTVTKMFQLLGVPVYYADDRGKQLMIESDTLRQGIAEAFGAESYLPNGELNRSYLASRVFSNPQELAILNSLVHPAVAQDFDQWAAGYQSVPYVLKEAALLFETESYKQLDQTICVMAPRAVRLERVLLRDEQRNRQQVEDIMERQVGDAQRKKLADYLIDNSGNALVIPQVLQIHKSLLGL</sequence>
<feature type="binding site" evidence="5">
    <location>
        <begin position="14"/>
        <end position="19"/>
    </location>
    <ligand>
        <name>ATP</name>
        <dbReference type="ChEBI" id="CHEBI:30616"/>
    </ligand>
</feature>
<comment type="similarity">
    <text evidence="1 5">Belongs to the CoaE family.</text>
</comment>
<keyword evidence="8" id="KW-1185">Reference proteome</keyword>
<keyword evidence="4 5" id="KW-0173">Coenzyme A biosynthesis</keyword>
<dbReference type="CDD" id="cd02022">
    <property type="entry name" value="DPCK"/>
    <property type="match status" value="1"/>
</dbReference>
<evidence type="ECO:0000256" key="4">
    <source>
        <dbReference type="ARBA" id="ARBA00022993"/>
    </source>
</evidence>
<evidence type="ECO:0000256" key="5">
    <source>
        <dbReference type="HAMAP-Rule" id="MF_00376"/>
    </source>
</evidence>
<dbReference type="NCBIfam" id="TIGR00152">
    <property type="entry name" value="dephospho-CoA kinase"/>
    <property type="match status" value="1"/>
</dbReference>
<dbReference type="InterPro" id="IPR027417">
    <property type="entry name" value="P-loop_NTPase"/>
</dbReference>
<comment type="function">
    <text evidence="5">Catalyzes the phosphorylation of the 3'-hydroxyl group of dephosphocoenzyme A to form coenzyme A.</text>
</comment>
<dbReference type="EC" id="2.7.1.24" evidence="5 6"/>
<comment type="catalytic activity">
    <reaction evidence="5">
        <text>3'-dephospho-CoA + ATP = ADP + CoA + H(+)</text>
        <dbReference type="Rhea" id="RHEA:18245"/>
        <dbReference type="ChEBI" id="CHEBI:15378"/>
        <dbReference type="ChEBI" id="CHEBI:30616"/>
        <dbReference type="ChEBI" id="CHEBI:57287"/>
        <dbReference type="ChEBI" id="CHEBI:57328"/>
        <dbReference type="ChEBI" id="CHEBI:456216"/>
        <dbReference type="EC" id="2.7.1.24"/>
    </reaction>
</comment>
<keyword evidence="3 5" id="KW-0067">ATP-binding</keyword>